<protein>
    <submittedName>
        <fullName evidence="1">Uncharacterized protein</fullName>
    </submittedName>
</protein>
<name>A0A3M7SWJ9_BRAPC</name>
<organism evidence="1 2">
    <name type="scientific">Brachionus plicatilis</name>
    <name type="common">Marine rotifer</name>
    <name type="synonym">Brachionus muelleri</name>
    <dbReference type="NCBI Taxonomy" id="10195"/>
    <lineage>
        <taxon>Eukaryota</taxon>
        <taxon>Metazoa</taxon>
        <taxon>Spiralia</taxon>
        <taxon>Gnathifera</taxon>
        <taxon>Rotifera</taxon>
        <taxon>Eurotatoria</taxon>
        <taxon>Monogononta</taxon>
        <taxon>Pseudotrocha</taxon>
        <taxon>Ploima</taxon>
        <taxon>Brachionidae</taxon>
        <taxon>Brachionus</taxon>
    </lineage>
</organism>
<proteinExistence type="predicted"/>
<evidence type="ECO:0000313" key="2">
    <source>
        <dbReference type="Proteomes" id="UP000276133"/>
    </source>
</evidence>
<keyword evidence="2" id="KW-1185">Reference proteome</keyword>
<dbReference type="Proteomes" id="UP000276133">
    <property type="component" value="Unassembled WGS sequence"/>
</dbReference>
<comment type="caution">
    <text evidence="1">The sequence shown here is derived from an EMBL/GenBank/DDBJ whole genome shotgun (WGS) entry which is preliminary data.</text>
</comment>
<dbReference type="AlphaFoldDB" id="A0A3M7SWJ9"/>
<gene>
    <name evidence="1" type="ORF">BpHYR1_029030</name>
</gene>
<reference evidence="1 2" key="1">
    <citation type="journal article" date="2018" name="Sci. Rep.">
        <title>Genomic signatures of local adaptation to the degree of environmental predictability in rotifers.</title>
        <authorList>
            <person name="Franch-Gras L."/>
            <person name="Hahn C."/>
            <person name="Garcia-Roger E.M."/>
            <person name="Carmona M.J."/>
            <person name="Serra M."/>
            <person name="Gomez A."/>
        </authorList>
    </citation>
    <scope>NUCLEOTIDE SEQUENCE [LARGE SCALE GENOMIC DNA]</scope>
    <source>
        <strain evidence="1">HYR1</strain>
    </source>
</reference>
<evidence type="ECO:0000313" key="1">
    <source>
        <dbReference type="EMBL" id="RNA40059.1"/>
    </source>
</evidence>
<dbReference type="EMBL" id="REGN01000684">
    <property type="protein sequence ID" value="RNA40059.1"/>
    <property type="molecule type" value="Genomic_DNA"/>
</dbReference>
<sequence>MQNFEQTLTSFIFIGAQVIHLRFYQNSSTILDVMLQNLKITAAKSAIVINFICQLNHPYNFLVSIFDRNTKIPNIKQDQDLSEVVFLSYFKYKKINSNNRQNII</sequence>
<accession>A0A3M7SWJ9</accession>